<evidence type="ECO:0000313" key="2">
    <source>
        <dbReference type="Proteomes" id="UP001163105"/>
    </source>
</evidence>
<comment type="caution">
    <text evidence="1">The sequence shown here is derived from an EMBL/GenBank/DDBJ whole genome shotgun (WGS) entry which is preliminary data.</text>
</comment>
<evidence type="ECO:0000313" key="1">
    <source>
        <dbReference type="EMBL" id="KAJ6445723.1"/>
    </source>
</evidence>
<dbReference type="AlphaFoldDB" id="A0AB34G239"/>
<name>A0AB34G239_9HYPO</name>
<reference evidence="1" key="1">
    <citation type="submission" date="2023-01" db="EMBL/GenBank/DDBJ databases">
        <title>The growth and conidiation of Purpureocillium lavendulum are regulated by nitrogen source and histone H3K14 acetylation.</title>
        <authorList>
            <person name="Tang P."/>
            <person name="Han J."/>
            <person name="Zhang C."/>
            <person name="Tang P."/>
            <person name="Qi F."/>
            <person name="Zhang K."/>
            <person name="Liang L."/>
        </authorList>
    </citation>
    <scope>NUCLEOTIDE SEQUENCE</scope>
    <source>
        <strain evidence="1">YMF1.00683</strain>
    </source>
</reference>
<gene>
    <name evidence="1" type="ORF">O9K51_00486</name>
</gene>
<organism evidence="1 2">
    <name type="scientific">Purpureocillium lavendulum</name>
    <dbReference type="NCBI Taxonomy" id="1247861"/>
    <lineage>
        <taxon>Eukaryota</taxon>
        <taxon>Fungi</taxon>
        <taxon>Dikarya</taxon>
        <taxon>Ascomycota</taxon>
        <taxon>Pezizomycotina</taxon>
        <taxon>Sordariomycetes</taxon>
        <taxon>Hypocreomycetidae</taxon>
        <taxon>Hypocreales</taxon>
        <taxon>Ophiocordycipitaceae</taxon>
        <taxon>Purpureocillium</taxon>
    </lineage>
</organism>
<protein>
    <submittedName>
        <fullName evidence="1">Uncharacterized protein</fullName>
    </submittedName>
</protein>
<dbReference type="Proteomes" id="UP001163105">
    <property type="component" value="Unassembled WGS sequence"/>
</dbReference>
<accession>A0AB34G239</accession>
<proteinExistence type="predicted"/>
<keyword evidence="2" id="KW-1185">Reference proteome</keyword>
<dbReference type="EMBL" id="JAQHRD010000001">
    <property type="protein sequence ID" value="KAJ6445723.1"/>
    <property type="molecule type" value="Genomic_DNA"/>
</dbReference>
<sequence length="99" mass="10649">MDALAPLALWAVTHAPAAAAHELQQSAPRLTEAEAEEQAAKANLRLKGKELACSVIDWQSIVPVQAVLVQYSHQHGMSPVLRVRTGNARNVLDSAFVDV</sequence>